<sequence length="339" mass="38784">MENMKHETEHSIRLTSPEMASLWTSYQSDTMAICVLKYMLEEVEDSQIKTVFEYALELANTHIQTITGIFKEENFPIPAGFTDEDVDLTAPRLFSDTYWLKYLHVMTIHGLTGYAVALTTATRSDIRDYYTECNRSSTELYNKTIEALLSKGIFQRPPYISTPDKVEFVKKQSFLNGWFGDRRPLNSVEISNIFFNLNKDTVNRALQIGFSQVAKSNEIRDFMLRGADITFKHIEVFSSILHENDLPSALRLESEITNCIVPPFSDKLMMYHTQILVAAAIAFFGAGMAACMRRDLAVQYQRIITETQLYAEDGVNILIKNGWMEQVPQADDRKALAYI</sequence>
<comment type="caution">
    <text evidence="2">The sequence shown here is derived from an EMBL/GenBank/DDBJ whole genome shotgun (WGS) entry which is preliminary data.</text>
</comment>
<reference evidence="2 3" key="1">
    <citation type="journal article" date="2013" name="Genome Announc.">
        <title>Genome Sequence of Sporolactobacillus laevolacticus DSM442, an Efficient Polymer-Grade D-Lactate Producer from Agricultural Waste Cottonseed as a Nitrogen Source.</title>
        <authorList>
            <person name="Wang H."/>
            <person name="Wang L."/>
            <person name="Ju J."/>
            <person name="Yu B."/>
            <person name="Ma Y."/>
        </authorList>
    </citation>
    <scope>NUCLEOTIDE SEQUENCE [LARGE SCALE GENOMIC DNA]</scope>
    <source>
        <strain evidence="2 3">DSM 442</strain>
    </source>
</reference>
<keyword evidence="1" id="KW-1133">Transmembrane helix</keyword>
<protein>
    <submittedName>
        <fullName evidence="2">Uncharacterized protein</fullName>
    </submittedName>
</protein>
<dbReference type="InterPro" id="IPR012347">
    <property type="entry name" value="Ferritin-like"/>
</dbReference>
<dbReference type="PATRIC" id="fig|1395513.3.peg.125"/>
<dbReference type="InterPro" id="IPR021617">
    <property type="entry name" value="DUF3231"/>
</dbReference>
<dbReference type="EMBL" id="AWTC01000001">
    <property type="protein sequence ID" value="EST13334.1"/>
    <property type="molecule type" value="Genomic_DNA"/>
</dbReference>
<feature type="transmembrane region" description="Helical" evidence="1">
    <location>
        <begin position="269"/>
        <end position="292"/>
    </location>
</feature>
<dbReference type="eggNOG" id="ENOG502Z85B">
    <property type="taxonomic scope" value="Bacteria"/>
</dbReference>
<dbReference type="Proteomes" id="UP000018296">
    <property type="component" value="Unassembled WGS sequence"/>
</dbReference>
<proteinExistence type="predicted"/>
<dbReference type="STRING" id="1395513.P343_00620"/>
<evidence type="ECO:0000313" key="3">
    <source>
        <dbReference type="Proteomes" id="UP000018296"/>
    </source>
</evidence>
<dbReference type="OrthoDB" id="1675670at2"/>
<name>V6J976_9BACL</name>
<dbReference type="Gene3D" id="1.20.1260.10">
    <property type="match status" value="2"/>
</dbReference>
<accession>V6J976</accession>
<keyword evidence="1" id="KW-0472">Membrane</keyword>
<organism evidence="2 3">
    <name type="scientific">Sporolactobacillus laevolacticus DSM 442</name>
    <dbReference type="NCBI Taxonomy" id="1395513"/>
    <lineage>
        <taxon>Bacteria</taxon>
        <taxon>Bacillati</taxon>
        <taxon>Bacillota</taxon>
        <taxon>Bacilli</taxon>
        <taxon>Bacillales</taxon>
        <taxon>Sporolactobacillaceae</taxon>
        <taxon>Sporolactobacillus</taxon>
    </lineage>
</organism>
<dbReference type="AlphaFoldDB" id="V6J976"/>
<dbReference type="Pfam" id="PF11553">
    <property type="entry name" value="DUF3231"/>
    <property type="match status" value="2"/>
</dbReference>
<evidence type="ECO:0000256" key="1">
    <source>
        <dbReference type="SAM" id="Phobius"/>
    </source>
</evidence>
<gene>
    <name evidence="2" type="ORF">P343_00620</name>
</gene>
<dbReference type="RefSeq" id="WP_023508449.1">
    <property type="nucleotide sequence ID" value="NZ_AWTC01000001.1"/>
</dbReference>
<keyword evidence="3" id="KW-1185">Reference proteome</keyword>
<keyword evidence="1" id="KW-0812">Transmembrane</keyword>
<evidence type="ECO:0000313" key="2">
    <source>
        <dbReference type="EMBL" id="EST13334.1"/>
    </source>
</evidence>